<dbReference type="AlphaFoldDB" id="A0A8X6R3X3"/>
<reference evidence="1" key="1">
    <citation type="submission" date="2020-08" db="EMBL/GenBank/DDBJ databases">
        <title>Multicomponent nature underlies the extraordinary mechanical properties of spider dragline silk.</title>
        <authorList>
            <person name="Kono N."/>
            <person name="Nakamura H."/>
            <person name="Mori M."/>
            <person name="Yoshida Y."/>
            <person name="Ohtoshi R."/>
            <person name="Malay A.D."/>
            <person name="Moran D.A.P."/>
            <person name="Tomita M."/>
            <person name="Numata K."/>
            <person name="Arakawa K."/>
        </authorList>
    </citation>
    <scope>NUCLEOTIDE SEQUENCE</scope>
</reference>
<comment type="caution">
    <text evidence="1">The sequence shown here is derived from an EMBL/GenBank/DDBJ whole genome shotgun (WGS) entry which is preliminary data.</text>
</comment>
<organism evidence="1 2">
    <name type="scientific">Trichonephila clavipes</name>
    <name type="common">Golden silk orbweaver</name>
    <name type="synonym">Nephila clavipes</name>
    <dbReference type="NCBI Taxonomy" id="2585209"/>
    <lineage>
        <taxon>Eukaryota</taxon>
        <taxon>Metazoa</taxon>
        <taxon>Ecdysozoa</taxon>
        <taxon>Arthropoda</taxon>
        <taxon>Chelicerata</taxon>
        <taxon>Arachnida</taxon>
        <taxon>Araneae</taxon>
        <taxon>Araneomorphae</taxon>
        <taxon>Entelegynae</taxon>
        <taxon>Araneoidea</taxon>
        <taxon>Nephilidae</taxon>
        <taxon>Trichonephila</taxon>
    </lineage>
</organism>
<keyword evidence="2" id="KW-1185">Reference proteome</keyword>
<dbReference type="Proteomes" id="UP000887159">
    <property type="component" value="Unassembled WGS sequence"/>
</dbReference>
<sequence length="86" mass="9728">MSAITIFASRKSIYSSRGRVNINFALFRYTRAFGDGPRHFEPQSSGEYDILPGTPSPNYHTTLPYTADLQRYWARTHDAPATSLLT</sequence>
<dbReference type="EMBL" id="BMAU01021022">
    <property type="protein sequence ID" value="GFX87085.1"/>
    <property type="molecule type" value="Genomic_DNA"/>
</dbReference>
<accession>A0A8X6R3X3</accession>
<protein>
    <submittedName>
        <fullName evidence="1">Uncharacterized protein</fullName>
    </submittedName>
</protein>
<name>A0A8X6R3X3_TRICX</name>
<proteinExistence type="predicted"/>
<gene>
    <name evidence="1" type="ORF">TNCV_2151391</name>
</gene>
<evidence type="ECO:0000313" key="2">
    <source>
        <dbReference type="Proteomes" id="UP000887159"/>
    </source>
</evidence>
<evidence type="ECO:0000313" key="1">
    <source>
        <dbReference type="EMBL" id="GFX87085.1"/>
    </source>
</evidence>